<dbReference type="Gene3D" id="3.40.630.30">
    <property type="match status" value="1"/>
</dbReference>
<name>A0ABU1IZ69_9BACL</name>
<dbReference type="SUPFAM" id="SSF55729">
    <property type="entry name" value="Acyl-CoA N-acyltransferases (Nat)"/>
    <property type="match status" value="1"/>
</dbReference>
<comment type="caution">
    <text evidence="2">The sequence shown here is derived from an EMBL/GenBank/DDBJ whole genome shotgun (WGS) entry which is preliminary data.</text>
</comment>
<keyword evidence="3" id="KW-1185">Reference proteome</keyword>
<organism evidence="2 3">
    <name type="scientific">Paenibacillus hunanensis</name>
    <dbReference type="NCBI Taxonomy" id="539262"/>
    <lineage>
        <taxon>Bacteria</taxon>
        <taxon>Bacillati</taxon>
        <taxon>Bacillota</taxon>
        <taxon>Bacilli</taxon>
        <taxon>Bacillales</taxon>
        <taxon>Paenibacillaceae</taxon>
        <taxon>Paenibacillus</taxon>
    </lineage>
</organism>
<reference evidence="2 3" key="1">
    <citation type="submission" date="2023-07" db="EMBL/GenBank/DDBJ databases">
        <title>Genomic Encyclopedia of Type Strains, Phase IV (KMG-IV): sequencing the most valuable type-strain genomes for metagenomic binning, comparative biology and taxonomic classification.</title>
        <authorList>
            <person name="Goeker M."/>
        </authorList>
    </citation>
    <scope>NUCLEOTIDE SEQUENCE [LARGE SCALE GENOMIC DNA]</scope>
    <source>
        <strain evidence="2 3">DSM 22170</strain>
    </source>
</reference>
<dbReference type="Proteomes" id="UP001185028">
    <property type="component" value="Unassembled WGS sequence"/>
</dbReference>
<evidence type="ECO:0000313" key="2">
    <source>
        <dbReference type="EMBL" id="MDR6244530.1"/>
    </source>
</evidence>
<dbReference type="InterPro" id="IPR000182">
    <property type="entry name" value="GNAT_dom"/>
</dbReference>
<dbReference type="InterPro" id="IPR050276">
    <property type="entry name" value="MshD_Acetyltransferase"/>
</dbReference>
<dbReference type="EMBL" id="JAVDQH010000008">
    <property type="protein sequence ID" value="MDR6244530.1"/>
    <property type="molecule type" value="Genomic_DNA"/>
</dbReference>
<proteinExistence type="predicted"/>
<feature type="domain" description="N-acetyltransferase" evidence="1">
    <location>
        <begin position="3"/>
        <end position="171"/>
    </location>
</feature>
<evidence type="ECO:0000313" key="3">
    <source>
        <dbReference type="Proteomes" id="UP001185028"/>
    </source>
</evidence>
<dbReference type="PROSITE" id="PS51186">
    <property type="entry name" value="GNAT"/>
    <property type="match status" value="1"/>
</dbReference>
<evidence type="ECO:0000259" key="1">
    <source>
        <dbReference type="PROSITE" id="PS51186"/>
    </source>
</evidence>
<dbReference type="RefSeq" id="WP_188773922.1">
    <property type="nucleotide sequence ID" value="NZ_BMMB01000001.1"/>
</dbReference>
<protein>
    <submittedName>
        <fullName evidence="2">Ribosomal protein S18 acetylase RimI-like enzyme</fullName>
    </submittedName>
</protein>
<dbReference type="Pfam" id="PF00583">
    <property type="entry name" value="Acetyltransf_1"/>
    <property type="match status" value="1"/>
</dbReference>
<dbReference type="PANTHER" id="PTHR43617">
    <property type="entry name" value="L-AMINO ACID N-ACETYLTRANSFERASE"/>
    <property type="match status" value="1"/>
</dbReference>
<dbReference type="PANTHER" id="PTHR43617:SF33">
    <property type="entry name" value="SPORE COAT POLYSACCHARIDE BIOSYNTHESIS PROTEIN SPSD"/>
    <property type="match status" value="1"/>
</dbReference>
<gene>
    <name evidence="2" type="ORF">JOC58_002423</name>
</gene>
<dbReference type="InterPro" id="IPR016181">
    <property type="entry name" value="Acyl_CoA_acyltransferase"/>
</dbReference>
<sequence length="171" mass="19889">MIITLKPCTLEQLHPLQAISRETFEDTFATQNTPENMAAYMEKSFRLEQLHKELSHAESRFFFAYIQEELAGYMKLNTGSAQTEPMGSDALEVERIYVRRAFQGQGIGKFLLEHALSLAVTEQYSQIWLGVWENNRKAISFYEKMGFVQTAVHSFYMGEEEQFDWMMCKSL</sequence>
<accession>A0ABU1IZ69</accession>
<dbReference type="CDD" id="cd04301">
    <property type="entry name" value="NAT_SF"/>
    <property type="match status" value="1"/>
</dbReference>